<reference evidence="1 2" key="2">
    <citation type="submission" date="2018-11" db="EMBL/GenBank/DDBJ databases">
        <authorList>
            <consortium name="Pathogen Informatics"/>
        </authorList>
    </citation>
    <scope>NUCLEOTIDE SEQUENCE [LARGE SCALE GENOMIC DNA]</scope>
    <source>
        <strain evidence="1 2">NST_G2</strain>
    </source>
</reference>
<dbReference type="EMBL" id="UYSU01036042">
    <property type="protein sequence ID" value="VDL97096.1"/>
    <property type="molecule type" value="Genomic_DNA"/>
</dbReference>
<evidence type="ECO:0000313" key="1">
    <source>
        <dbReference type="EMBL" id="VDL97096.1"/>
    </source>
</evidence>
<reference evidence="3" key="1">
    <citation type="submission" date="2016-06" db="UniProtKB">
        <authorList>
            <consortium name="WormBaseParasite"/>
        </authorList>
    </citation>
    <scope>IDENTIFICATION</scope>
</reference>
<evidence type="ECO:0000313" key="2">
    <source>
        <dbReference type="Proteomes" id="UP000275846"/>
    </source>
</evidence>
<dbReference type="AlphaFoldDB" id="A0A183T2L3"/>
<sequence length="92" mass="10431">MNFIRGIDLFAQGLIGSWHIDMSIDRFRGRVPIDISIYPPTNRCGDWAEWATEVKLQSSHSTHDMLPFTTHQVSTQTVCISELKRVSAIEVA</sequence>
<accession>A0A183T2L3</accession>
<keyword evidence="2" id="KW-1185">Reference proteome</keyword>
<protein>
    <submittedName>
        <fullName evidence="3">Transposase</fullName>
    </submittedName>
</protein>
<dbReference type="WBParaSite" id="SSLN_0001112901-mRNA-1">
    <property type="protein sequence ID" value="SSLN_0001112901-mRNA-1"/>
    <property type="gene ID" value="SSLN_0001112901"/>
</dbReference>
<dbReference type="Proteomes" id="UP000275846">
    <property type="component" value="Unassembled WGS sequence"/>
</dbReference>
<evidence type="ECO:0000313" key="3">
    <source>
        <dbReference type="WBParaSite" id="SSLN_0001112901-mRNA-1"/>
    </source>
</evidence>
<proteinExistence type="predicted"/>
<organism evidence="3">
    <name type="scientific">Schistocephalus solidus</name>
    <name type="common">Tapeworm</name>
    <dbReference type="NCBI Taxonomy" id="70667"/>
    <lineage>
        <taxon>Eukaryota</taxon>
        <taxon>Metazoa</taxon>
        <taxon>Spiralia</taxon>
        <taxon>Lophotrochozoa</taxon>
        <taxon>Platyhelminthes</taxon>
        <taxon>Cestoda</taxon>
        <taxon>Eucestoda</taxon>
        <taxon>Diphyllobothriidea</taxon>
        <taxon>Diphyllobothriidae</taxon>
        <taxon>Schistocephalus</taxon>
    </lineage>
</organism>
<name>A0A183T2L3_SCHSO</name>
<gene>
    <name evidence="1" type="ORF">SSLN_LOCUS10711</name>
</gene>